<keyword evidence="11" id="KW-0614">Plasmid</keyword>
<dbReference type="FunFam" id="2.60.40.1120:FF:000003">
    <property type="entry name" value="Outer membrane protein Omp121"/>
    <property type="match status" value="1"/>
</dbReference>
<dbReference type="NCBIfam" id="TIGR04057">
    <property type="entry name" value="SusC_RagA_signa"/>
    <property type="match status" value="1"/>
</dbReference>
<gene>
    <name evidence="11" type="ORF">FUAX_42090</name>
</gene>
<dbReference type="Gene3D" id="2.40.170.20">
    <property type="entry name" value="TonB-dependent receptor, beta-barrel domain"/>
    <property type="match status" value="1"/>
</dbReference>
<dbReference type="InterPro" id="IPR036942">
    <property type="entry name" value="Beta-barrel_TonB_sf"/>
</dbReference>
<organism evidence="11 12">
    <name type="scientific">Fulvitalea axinellae</name>
    <dbReference type="NCBI Taxonomy" id="1182444"/>
    <lineage>
        <taxon>Bacteria</taxon>
        <taxon>Pseudomonadati</taxon>
        <taxon>Bacteroidota</taxon>
        <taxon>Cytophagia</taxon>
        <taxon>Cytophagales</taxon>
        <taxon>Persicobacteraceae</taxon>
        <taxon>Fulvitalea</taxon>
    </lineage>
</organism>
<evidence type="ECO:0000256" key="6">
    <source>
        <dbReference type="ARBA" id="ARBA00023136"/>
    </source>
</evidence>
<keyword evidence="7 8" id="KW-0998">Cell outer membrane</keyword>
<evidence type="ECO:0000256" key="3">
    <source>
        <dbReference type="ARBA" id="ARBA00022452"/>
    </source>
</evidence>
<dbReference type="InterPro" id="IPR039426">
    <property type="entry name" value="TonB-dep_rcpt-like"/>
</dbReference>
<dbReference type="GO" id="GO:0044718">
    <property type="term" value="P:siderophore transmembrane transport"/>
    <property type="evidence" value="ECO:0007669"/>
    <property type="project" value="TreeGrafter"/>
</dbReference>
<evidence type="ECO:0000256" key="8">
    <source>
        <dbReference type="PROSITE-ProRule" id="PRU01360"/>
    </source>
</evidence>
<evidence type="ECO:0000256" key="4">
    <source>
        <dbReference type="ARBA" id="ARBA00022692"/>
    </source>
</evidence>
<dbReference type="AlphaFoldDB" id="A0AAU9CXR4"/>
<protein>
    <submittedName>
        <fullName evidence="11">SusC/RagA family TonB-linked outer membrane protein</fullName>
    </submittedName>
</protein>
<feature type="chain" id="PRO_5043414852" evidence="9">
    <location>
        <begin position="31"/>
        <end position="1129"/>
    </location>
</feature>
<dbReference type="SUPFAM" id="SSF49464">
    <property type="entry name" value="Carboxypeptidase regulatory domain-like"/>
    <property type="match status" value="1"/>
</dbReference>
<dbReference type="PANTHER" id="PTHR30069:SF29">
    <property type="entry name" value="HEMOGLOBIN AND HEMOGLOBIN-HAPTOGLOBIN-BINDING PROTEIN 1-RELATED"/>
    <property type="match status" value="1"/>
</dbReference>
<dbReference type="PROSITE" id="PS52016">
    <property type="entry name" value="TONB_DEPENDENT_REC_3"/>
    <property type="match status" value="1"/>
</dbReference>
<dbReference type="InterPro" id="IPR023996">
    <property type="entry name" value="TonB-dep_OMP_SusC/RagA"/>
</dbReference>
<dbReference type="GO" id="GO:0009279">
    <property type="term" value="C:cell outer membrane"/>
    <property type="evidence" value="ECO:0007669"/>
    <property type="project" value="UniProtKB-SubCell"/>
</dbReference>
<dbReference type="Gene3D" id="2.60.40.1120">
    <property type="entry name" value="Carboxypeptidase-like, regulatory domain"/>
    <property type="match status" value="1"/>
</dbReference>
<keyword evidence="6 8" id="KW-0472">Membrane</keyword>
<reference evidence="11 12" key="1">
    <citation type="submission" date="2021-12" db="EMBL/GenBank/DDBJ databases">
        <title>Genome sequencing of bacteria with rrn-lacking chromosome and rrn-plasmid.</title>
        <authorList>
            <person name="Anda M."/>
            <person name="Iwasaki W."/>
        </authorList>
    </citation>
    <scope>NUCLEOTIDE SEQUENCE [LARGE SCALE GENOMIC DNA]</scope>
    <source>
        <strain evidence="11 12">DSM 100852</strain>
        <plasmid evidence="11 12">pFA1</plasmid>
    </source>
</reference>
<dbReference type="GO" id="GO:0015344">
    <property type="term" value="F:siderophore uptake transmembrane transporter activity"/>
    <property type="evidence" value="ECO:0007669"/>
    <property type="project" value="TreeGrafter"/>
</dbReference>
<keyword evidence="12" id="KW-1185">Reference proteome</keyword>
<dbReference type="Proteomes" id="UP001348817">
    <property type="component" value="Plasmid pFA1"/>
</dbReference>
<evidence type="ECO:0000256" key="1">
    <source>
        <dbReference type="ARBA" id="ARBA00004571"/>
    </source>
</evidence>
<dbReference type="InterPro" id="IPR037066">
    <property type="entry name" value="Plug_dom_sf"/>
</dbReference>
<evidence type="ECO:0000313" key="12">
    <source>
        <dbReference type="Proteomes" id="UP001348817"/>
    </source>
</evidence>
<keyword evidence="3 8" id="KW-1134">Transmembrane beta strand</keyword>
<dbReference type="EMBL" id="AP025315">
    <property type="protein sequence ID" value="BDD11777.1"/>
    <property type="molecule type" value="Genomic_DNA"/>
</dbReference>
<evidence type="ECO:0000256" key="2">
    <source>
        <dbReference type="ARBA" id="ARBA00022448"/>
    </source>
</evidence>
<keyword evidence="2 8" id="KW-0813">Transport</keyword>
<dbReference type="NCBIfam" id="TIGR04056">
    <property type="entry name" value="OMP_RagA_SusC"/>
    <property type="match status" value="1"/>
</dbReference>
<name>A0AAU9CXR4_9BACT</name>
<evidence type="ECO:0000256" key="9">
    <source>
        <dbReference type="SAM" id="SignalP"/>
    </source>
</evidence>
<dbReference type="PANTHER" id="PTHR30069">
    <property type="entry name" value="TONB-DEPENDENT OUTER MEMBRANE RECEPTOR"/>
    <property type="match status" value="1"/>
</dbReference>
<dbReference type="KEGG" id="fax:FUAX_42090"/>
<comment type="subcellular location">
    <subcellularLocation>
        <location evidence="1 8">Cell outer membrane</location>
        <topology evidence="1 8">Multi-pass membrane protein</topology>
    </subcellularLocation>
</comment>
<dbReference type="RefSeq" id="WP_338394882.1">
    <property type="nucleotide sequence ID" value="NZ_AP025315.1"/>
</dbReference>
<keyword evidence="4 8" id="KW-0812">Transmembrane</keyword>
<comment type="similarity">
    <text evidence="8">Belongs to the TonB-dependent receptor family.</text>
</comment>
<evidence type="ECO:0000256" key="7">
    <source>
        <dbReference type="ARBA" id="ARBA00023237"/>
    </source>
</evidence>
<dbReference type="Pfam" id="PF07715">
    <property type="entry name" value="Plug"/>
    <property type="match status" value="1"/>
</dbReference>
<proteinExistence type="inferred from homology"/>
<geneLocation type="plasmid" evidence="11 12">
    <name>pFA1</name>
</geneLocation>
<evidence type="ECO:0000256" key="5">
    <source>
        <dbReference type="ARBA" id="ARBA00022729"/>
    </source>
</evidence>
<accession>A0AAU9CXR4</accession>
<feature type="domain" description="TonB-dependent receptor plug" evidence="10">
    <location>
        <begin position="210"/>
        <end position="316"/>
    </location>
</feature>
<keyword evidence="5 9" id="KW-0732">Signal</keyword>
<sequence>MKKTNTAFRRQCIFLCLWLTAFFSVSTAYAKTTDQWISSIEGKRLAIGELFTLIERHSEYRVLYTEGDIDLKESVVFPKNINTVPGLLRSAFIGYPEIKYKIIDKQIVVKKTAVPQEKEKTVKGQIKDKKGEPIIGANVVIKGTTRGGITDLDGRFSVKASIGETLVISFIGFKNQEITVDNRSDYQILLQEDFSELDEVVVVGYSSKKVKDLTGSVAKVSAEDISVRNVTNMSNALQGAVSGVRVSRDSGAPGSSSNIQIRGITTIKASGSPLVIVDGIPVESIDLVNPEDIESYSVLKDGAAAAIYGSRAAAGVILLTTKSGKTGELNMEYGYSINIQEPTDKFEWVAPDRYMKMRNELFWNDNGNGTDEYPQYSKEEIDNLYENNRQNPDLYPITNWEDLMFKKRQTAHRHNFSLSGGTDKIKSRASFGYESSDALWDKYTWNRYTVRLKNSLNINDYWEATVDGSYRMSETEQPLFNPLGSGRAEPLYPAIWADGRYATGRNLGNQYAALHLGGKGESRTTDMQGKLGLTFKPIKGLRLSANYSPNYKYAHSKSFRNKVLLYGPDDHDETGDPAGYMYDFHIARLSQSNTTKETHVFQTLANYNLDLGDHGITALAGYETYYEKYEREGMKAEGFDQNDFHYLDKAPVDKVFTNGLLTYEYATRSFFGELNYSYKGKYLLRANVRRDGSSRFHPDHRWGTFKGLSAGWVISDESFMSPLSKHVSFLKLRASYAELGNERVVKRNSNNQLIDKSFYLYSTVTDIGEAYFSDPTGKVFVEPTAIVGSLVSPDISWETTQSTNFALDMGMFDNRLGVTGEYYIKKTRDMLFTRGTPLLLGYGAPEDNVGLVETKGWDLDLTWKDQIGELRYIVAFNLSNSFTVVNDLEDPYLDHGQQRSLLGEEYRRWFGYKSDGIYQTQEEVTNGPEMVNKNTSAGDIRYKDISGPEGVPDGKIDAHDRTYLGSSAQKFLYGGSVRMDYKGFDFSLIFQGVGKQRRRISSKPINGLGEGRLVPSTLYADNYWSHYNTPEQNLSADYPRLTSNKQNDNYRISDFWLFDGSYMRVKNITLGYTIPEKLFNGWGIDKVRVYISGNDIFTIDNYPDGNDPEHNFDKYFITKSYIAGLKVNF</sequence>
<dbReference type="SUPFAM" id="SSF56935">
    <property type="entry name" value="Porins"/>
    <property type="match status" value="1"/>
</dbReference>
<evidence type="ECO:0000259" key="10">
    <source>
        <dbReference type="Pfam" id="PF07715"/>
    </source>
</evidence>
<dbReference type="InterPro" id="IPR008969">
    <property type="entry name" value="CarboxyPept-like_regulatory"/>
</dbReference>
<dbReference type="InterPro" id="IPR012910">
    <property type="entry name" value="Plug_dom"/>
</dbReference>
<dbReference type="InterPro" id="IPR023997">
    <property type="entry name" value="TonB-dep_OMP_SusC/RagA_CS"/>
</dbReference>
<dbReference type="Pfam" id="PF13715">
    <property type="entry name" value="CarbopepD_reg_2"/>
    <property type="match status" value="1"/>
</dbReference>
<dbReference type="Gene3D" id="2.170.130.10">
    <property type="entry name" value="TonB-dependent receptor, plug domain"/>
    <property type="match status" value="1"/>
</dbReference>
<feature type="signal peptide" evidence="9">
    <location>
        <begin position="1"/>
        <end position="30"/>
    </location>
</feature>
<evidence type="ECO:0000313" key="11">
    <source>
        <dbReference type="EMBL" id="BDD11777.1"/>
    </source>
</evidence>